<dbReference type="EC" id="2.7.11.1" evidence="2"/>
<dbReference type="EnsemblPlants" id="Pp3c8_22340V3.1">
    <property type="protein sequence ID" value="Pp3c8_22340V3.1"/>
    <property type="gene ID" value="Pp3c8_22340"/>
</dbReference>
<evidence type="ECO:0000256" key="14">
    <source>
        <dbReference type="SAM" id="Phobius"/>
    </source>
</evidence>
<feature type="compositionally biased region" description="Pro residues" evidence="13">
    <location>
        <begin position="145"/>
        <end position="156"/>
    </location>
</feature>
<feature type="compositionally biased region" description="Low complexity" evidence="13">
    <location>
        <begin position="11"/>
        <end position="32"/>
    </location>
</feature>
<dbReference type="PROSITE" id="PS50011">
    <property type="entry name" value="PROTEIN_KINASE_DOM"/>
    <property type="match status" value="1"/>
</dbReference>
<evidence type="ECO:0000256" key="1">
    <source>
        <dbReference type="ARBA" id="ARBA00004162"/>
    </source>
</evidence>
<dbReference type="CDD" id="cd14066">
    <property type="entry name" value="STKc_IRAK"/>
    <property type="match status" value="1"/>
</dbReference>
<dbReference type="FunFam" id="1.10.510.10:FF:000173">
    <property type="entry name" value="proline-rich receptor-like protein kinase PERK8"/>
    <property type="match status" value="1"/>
</dbReference>
<dbReference type="InterPro" id="IPR001245">
    <property type="entry name" value="Ser-Thr/Tyr_kinase_cat_dom"/>
</dbReference>
<dbReference type="RefSeq" id="XP_024381779.1">
    <property type="nucleotide sequence ID" value="XM_024526011.2"/>
</dbReference>
<dbReference type="Gramene" id="Pp3c8_22340V3.1">
    <property type="protein sequence ID" value="Pp3c8_22340V3.1"/>
    <property type="gene ID" value="Pp3c8_22340"/>
</dbReference>
<dbReference type="STRING" id="3218.A0A2K1K8C8"/>
<feature type="binding site" evidence="12">
    <location>
        <position position="318"/>
    </location>
    <ligand>
        <name>ATP</name>
        <dbReference type="ChEBI" id="CHEBI:30616"/>
    </ligand>
</feature>
<dbReference type="EMBL" id="ABEU02000008">
    <property type="protein sequence ID" value="PNR50029.1"/>
    <property type="molecule type" value="Genomic_DNA"/>
</dbReference>
<sequence length="757" mass="79197">MSAPAPTGGITPPVNSTTPPVAVVPPVAATPPVVSPPPAIVPPPVIAPPPVELPPPPPAPVISPPPAIPPAVVPPPPDPTPPAATPPVPVTPDVPPPTAVAPPPPTPTNSPPAPTPPTDSPPAPPPPTGTNPSPPGLSPPSAVRGPPPAVLSPPSTPSAGGTPPSSSGSSSLSTGAVVGIAAGGGILALFFLFALIAFCRKRKYKKDSLPYTAAGGGGGGGAATAAAYEVGGMDDPKGYAAGGYAAGGNGRLPPGSHGGSVPLPPDGTSSVGNSRSWFTYDELHAATNGFAIENILGEGGFGRVYKGELPNGKVVAVKQLTLGGGQGDKEFRAEVEIISRVHHRHLVSLVGYCIADKQRLLVYDFVPNGTLDVNLYGNGRPIMNWEMRMRVAVGAARGLAYLHEDCHPRIIHRDIKSSNILLDDKYEAQVADFGLAKLASDTHTHVSTRVMGTFGYLAPEYAQSGKLTEKSDVYSFGVVLLELITGRKPIDTRNPAGQESLVEWTRPLLGEALAGNMEELVDPRLDGRYNYKEMFRMIEVAASCVRHTASKRPKMGQVVRVLESEEENAGLYHDLRPGHSSEHEPSFDRYGGGSDYDTQEYNSDVLRRKRRDTNKSHGSEYTSEYSSSLYPTGTVDSSNEFESGNSRPGDTRSNIVEQPPRRPPVSVRTGRASLATIPVPPNVTHTSLSGLPPTRAAPPRPGQLGNSSVASSDTSGSVSSSTFAPPPPPPNFSDEYDPIDINPKGIRKSYDDLRDGR</sequence>
<keyword evidence="10 14" id="KW-1133">Transmembrane helix</keyword>
<dbReference type="KEGG" id="ppp:112285312"/>
<feature type="compositionally biased region" description="Polar residues" evidence="13">
    <location>
        <begin position="629"/>
        <end position="656"/>
    </location>
</feature>
<keyword evidence="6 14" id="KW-0812">Transmembrane</keyword>
<dbReference type="InterPro" id="IPR000719">
    <property type="entry name" value="Prot_kinase_dom"/>
</dbReference>
<feature type="transmembrane region" description="Helical" evidence="14">
    <location>
        <begin position="176"/>
        <end position="199"/>
    </location>
</feature>
<dbReference type="GO" id="GO:0005524">
    <property type="term" value="F:ATP binding"/>
    <property type="evidence" value="ECO:0007669"/>
    <property type="project" value="UniProtKB-UniRule"/>
</dbReference>
<dbReference type="Gene3D" id="1.10.510.10">
    <property type="entry name" value="Transferase(Phosphotransferase) domain 1"/>
    <property type="match status" value="1"/>
</dbReference>
<evidence type="ECO:0000256" key="4">
    <source>
        <dbReference type="ARBA" id="ARBA00022527"/>
    </source>
</evidence>
<keyword evidence="3" id="KW-1003">Cell membrane</keyword>
<feature type="compositionally biased region" description="Basic and acidic residues" evidence="13">
    <location>
        <begin position="573"/>
        <end position="587"/>
    </location>
</feature>
<evidence type="ECO:0000256" key="8">
    <source>
        <dbReference type="ARBA" id="ARBA00022777"/>
    </source>
</evidence>
<keyword evidence="5" id="KW-0808">Transferase</keyword>
<name>A0A2K1K8C8_PHYPA</name>
<dbReference type="InterPro" id="IPR011009">
    <property type="entry name" value="Kinase-like_dom_sf"/>
</dbReference>
<feature type="compositionally biased region" description="Low complexity" evidence="13">
    <location>
        <begin position="157"/>
        <end position="173"/>
    </location>
</feature>
<feature type="compositionally biased region" description="Low complexity" evidence="13">
    <location>
        <begin position="707"/>
        <end position="722"/>
    </location>
</feature>
<evidence type="ECO:0000256" key="10">
    <source>
        <dbReference type="ARBA" id="ARBA00022989"/>
    </source>
</evidence>
<proteinExistence type="predicted"/>
<feature type="domain" description="Protein kinase" evidence="15">
    <location>
        <begin position="290"/>
        <end position="540"/>
    </location>
</feature>
<dbReference type="PROSITE" id="PS00108">
    <property type="entry name" value="PROTEIN_KINASE_ST"/>
    <property type="match status" value="1"/>
</dbReference>
<dbReference type="SUPFAM" id="SSF56112">
    <property type="entry name" value="Protein kinase-like (PK-like)"/>
    <property type="match status" value="1"/>
</dbReference>
<dbReference type="InterPro" id="IPR017441">
    <property type="entry name" value="Protein_kinase_ATP_BS"/>
</dbReference>
<evidence type="ECO:0000256" key="5">
    <source>
        <dbReference type="ARBA" id="ARBA00022679"/>
    </source>
</evidence>
<keyword evidence="18" id="KW-1185">Reference proteome</keyword>
<comment type="subcellular location">
    <subcellularLocation>
        <location evidence="1">Cell membrane</location>
        <topology evidence="1">Single-pass membrane protein</topology>
    </subcellularLocation>
</comment>
<protein>
    <recommendedName>
        <fullName evidence="2">non-specific serine/threonine protein kinase</fullName>
        <ecNumber evidence="2">2.7.11.1</ecNumber>
    </recommendedName>
</protein>
<evidence type="ECO:0000256" key="3">
    <source>
        <dbReference type="ARBA" id="ARBA00022475"/>
    </source>
</evidence>
<evidence type="ECO:0000256" key="12">
    <source>
        <dbReference type="PROSITE-ProRule" id="PRU10141"/>
    </source>
</evidence>
<evidence type="ECO:0000256" key="2">
    <source>
        <dbReference type="ARBA" id="ARBA00012513"/>
    </source>
</evidence>
<evidence type="ECO:0000256" key="9">
    <source>
        <dbReference type="ARBA" id="ARBA00022840"/>
    </source>
</evidence>
<dbReference type="PANTHER" id="PTHR47982:SF44">
    <property type="entry name" value="PROLINE-RICH RECEPTOR-LIKE PROTEIN KINASE PERK13-RELATED"/>
    <property type="match status" value="1"/>
</dbReference>
<dbReference type="Gramene" id="Pp3c8_22340V3.3">
    <property type="protein sequence ID" value="Pp3c8_22340V3.3"/>
    <property type="gene ID" value="Pp3c8_22340"/>
</dbReference>
<dbReference type="OrthoDB" id="4062651at2759"/>
<keyword evidence="11 14" id="KW-0472">Membrane</keyword>
<evidence type="ECO:0000259" key="15">
    <source>
        <dbReference type="PROSITE" id="PS50011"/>
    </source>
</evidence>
<keyword evidence="9 12" id="KW-0067">ATP-binding</keyword>
<feature type="compositionally biased region" description="Pro residues" evidence="13">
    <location>
        <begin position="33"/>
        <end position="138"/>
    </location>
</feature>
<gene>
    <name evidence="17" type="primary">LOC112285312</name>
    <name evidence="16" type="ORF">PHYPA_011926</name>
</gene>
<dbReference type="PANTHER" id="PTHR47982">
    <property type="entry name" value="PROLINE-RICH RECEPTOR-LIKE PROTEIN KINASE PERK4"/>
    <property type="match status" value="1"/>
</dbReference>
<dbReference type="GO" id="GO:0005886">
    <property type="term" value="C:plasma membrane"/>
    <property type="evidence" value="ECO:0007669"/>
    <property type="project" value="UniProtKB-SubCell"/>
</dbReference>
<evidence type="ECO:0000313" key="16">
    <source>
        <dbReference type="EMBL" id="PNR50029.1"/>
    </source>
</evidence>
<evidence type="ECO:0000256" key="6">
    <source>
        <dbReference type="ARBA" id="ARBA00022692"/>
    </source>
</evidence>
<dbReference type="EnsemblPlants" id="Pp3c8_22340V3.4">
    <property type="protein sequence ID" value="Pp3c8_22340V3.4"/>
    <property type="gene ID" value="Pp3c8_22340"/>
</dbReference>
<dbReference type="AlphaFoldDB" id="A0A2K1K8C8"/>
<dbReference type="PaxDb" id="3218-PP1S134_145V6.1"/>
<evidence type="ECO:0000256" key="11">
    <source>
        <dbReference type="ARBA" id="ARBA00023136"/>
    </source>
</evidence>
<dbReference type="Gramene" id="Pp3c8_22340V3.2">
    <property type="protein sequence ID" value="Pp3c8_22340V3.2"/>
    <property type="gene ID" value="Pp3c8_22340"/>
</dbReference>
<dbReference type="PROSITE" id="PS00107">
    <property type="entry name" value="PROTEIN_KINASE_ATP"/>
    <property type="match status" value="1"/>
</dbReference>
<feature type="compositionally biased region" description="Low complexity" evidence="13">
    <location>
        <begin position="619"/>
        <end position="628"/>
    </location>
</feature>
<keyword evidence="4" id="KW-0723">Serine/threonine-protein kinase</keyword>
<organism evidence="16">
    <name type="scientific">Physcomitrium patens</name>
    <name type="common">Spreading-leaved earth moss</name>
    <name type="synonym">Physcomitrella patens</name>
    <dbReference type="NCBI Taxonomy" id="3218"/>
    <lineage>
        <taxon>Eukaryota</taxon>
        <taxon>Viridiplantae</taxon>
        <taxon>Streptophyta</taxon>
        <taxon>Embryophyta</taxon>
        <taxon>Bryophyta</taxon>
        <taxon>Bryophytina</taxon>
        <taxon>Bryopsida</taxon>
        <taxon>Funariidae</taxon>
        <taxon>Funariales</taxon>
        <taxon>Funariaceae</taxon>
        <taxon>Physcomitrium</taxon>
    </lineage>
</organism>
<reference evidence="16 18" key="1">
    <citation type="journal article" date="2008" name="Science">
        <title>The Physcomitrella genome reveals evolutionary insights into the conquest of land by plants.</title>
        <authorList>
            <person name="Rensing S."/>
            <person name="Lang D."/>
            <person name="Zimmer A."/>
            <person name="Terry A."/>
            <person name="Salamov A."/>
            <person name="Shapiro H."/>
            <person name="Nishiyama T."/>
            <person name="Perroud P.-F."/>
            <person name="Lindquist E."/>
            <person name="Kamisugi Y."/>
            <person name="Tanahashi T."/>
            <person name="Sakakibara K."/>
            <person name="Fujita T."/>
            <person name="Oishi K."/>
            <person name="Shin-I T."/>
            <person name="Kuroki Y."/>
            <person name="Toyoda A."/>
            <person name="Suzuki Y."/>
            <person name="Hashimoto A."/>
            <person name="Yamaguchi K."/>
            <person name="Sugano A."/>
            <person name="Kohara Y."/>
            <person name="Fujiyama A."/>
            <person name="Anterola A."/>
            <person name="Aoki S."/>
            <person name="Ashton N."/>
            <person name="Barbazuk W.B."/>
            <person name="Barker E."/>
            <person name="Bennetzen J."/>
            <person name="Bezanilla M."/>
            <person name="Blankenship R."/>
            <person name="Cho S.H."/>
            <person name="Dutcher S."/>
            <person name="Estelle M."/>
            <person name="Fawcett J.A."/>
            <person name="Gundlach H."/>
            <person name="Hanada K."/>
            <person name="Heyl A."/>
            <person name="Hicks K.A."/>
            <person name="Hugh J."/>
            <person name="Lohr M."/>
            <person name="Mayer K."/>
            <person name="Melkozernov A."/>
            <person name="Murata T."/>
            <person name="Nelson D."/>
            <person name="Pils B."/>
            <person name="Prigge M."/>
            <person name="Reiss B."/>
            <person name="Renner T."/>
            <person name="Rombauts S."/>
            <person name="Rushton P."/>
            <person name="Sanderfoot A."/>
            <person name="Schween G."/>
            <person name="Shiu S.-H."/>
            <person name="Stueber K."/>
            <person name="Theodoulou F.L."/>
            <person name="Tu H."/>
            <person name="Van de Peer Y."/>
            <person name="Verrier P.J."/>
            <person name="Waters E."/>
            <person name="Wood A."/>
            <person name="Yang L."/>
            <person name="Cove D."/>
            <person name="Cuming A."/>
            <person name="Hasebe M."/>
            <person name="Lucas S."/>
            <person name="Mishler D.B."/>
            <person name="Reski R."/>
            <person name="Grigoriev I."/>
            <person name="Quatrano R.S."/>
            <person name="Boore J.L."/>
        </authorList>
    </citation>
    <scope>NUCLEOTIDE SEQUENCE [LARGE SCALE GENOMIC DNA]</scope>
    <source>
        <strain evidence="17 18">cv. Gransden 2004</strain>
    </source>
</reference>
<dbReference type="InterPro" id="IPR047117">
    <property type="entry name" value="PERK1-13-like"/>
</dbReference>
<reference evidence="17" key="3">
    <citation type="submission" date="2020-12" db="UniProtKB">
        <authorList>
            <consortium name="EnsemblPlants"/>
        </authorList>
    </citation>
    <scope>IDENTIFICATION</scope>
</reference>
<dbReference type="Gramene" id="Pp3c8_22340V3.5">
    <property type="protein sequence ID" value="Pp3c8_22340V3.5"/>
    <property type="gene ID" value="Pp3c8_22340"/>
</dbReference>
<dbReference type="FunFam" id="3.30.200.20:FF:000212">
    <property type="entry name" value="Proline-rich receptor-like protein kinase PERK8"/>
    <property type="match status" value="1"/>
</dbReference>
<evidence type="ECO:0000256" key="13">
    <source>
        <dbReference type="SAM" id="MobiDB-lite"/>
    </source>
</evidence>
<feature type="region of interest" description="Disordered" evidence="13">
    <location>
        <begin position="571"/>
        <end position="757"/>
    </location>
</feature>
<dbReference type="GO" id="GO:0004674">
    <property type="term" value="F:protein serine/threonine kinase activity"/>
    <property type="evidence" value="ECO:0007669"/>
    <property type="project" value="UniProtKB-KW"/>
</dbReference>
<dbReference type="EnsemblPlants" id="Pp3c8_22340V3.5">
    <property type="protein sequence ID" value="Pp3c8_22340V3.5"/>
    <property type="gene ID" value="Pp3c8_22340"/>
</dbReference>
<dbReference type="Gramene" id="Pp3c8_22340V3.4">
    <property type="protein sequence ID" value="Pp3c8_22340V3.4"/>
    <property type="gene ID" value="Pp3c8_22340"/>
</dbReference>
<dbReference type="FunCoup" id="A0A2K1K8C8">
    <property type="interactions" value="698"/>
</dbReference>
<dbReference type="EnsemblPlants" id="Pp3c8_22340V3.3">
    <property type="protein sequence ID" value="Pp3c8_22340V3.3"/>
    <property type="gene ID" value="Pp3c8_22340"/>
</dbReference>
<dbReference type="GeneID" id="112285312"/>
<dbReference type="InterPro" id="IPR008271">
    <property type="entry name" value="Ser/Thr_kinase_AS"/>
</dbReference>
<accession>A0A2K1K8C8</accession>
<dbReference type="SMART" id="SM00220">
    <property type="entry name" value="S_TKc"/>
    <property type="match status" value="1"/>
</dbReference>
<dbReference type="Pfam" id="PF07714">
    <property type="entry name" value="PK_Tyr_Ser-Thr"/>
    <property type="match status" value="1"/>
</dbReference>
<feature type="compositionally biased region" description="Basic and acidic residues" evidence="13">
    <location>
        <begin position="748"/>
        <end position="757"/>
    </location>
</feature>
<dbReference type="RefSeq" id="XP_024381780.1">
    <property type="nucleotide sequence ID" value="XM_024526012.2"/>
</dbReference>
<evidence type="ECO:0000256" key="7">
    <source>
        <dbReference type="ARBA" id="ARBA00022741"/>
    </source>
</evidence>
<keyword evidence="7 12" id="KW-0547">Nucleotide-binding</keyword>
<keyword evidence="8" id="KW-0418">Kinase</keyword>
<dbReference type="Gene3D" id="3.30.200.20">
    <property type="entry name" value="Phosphorylase Kinase, domain 1"/>
    <property type="match status" value="1"/>
</dbReference>
<dbReference type="Proteomes" id="UP000006727">
    <property type="component" value="Chromosome 8"/>
</dbReference>
<reference evidence="16 18" key="2">
    <citation type="journal article" date="2018" name="Plant J.">
        <title>The Physcomitrella patens chromosome-scale assembly reveals moss genome structure and evolution.</title>
        <authorList>
            <person name="Lang D."/>
            <person name="Ullrich K.K."/>
            <person name="Murat F."/>
            <person name="Fuchs J."/>
            <person name="Jenkins J."/>
            <person name="Haas F.B."/>
            <person name="Piednoel M."/>
            <person name="Gundlach H."/>
            <person name="Van Bel M."/>
            <person name="Meyberg R."/>
            <person name="Vives C."/>
            <person name="Morata J."/>
            <person name="Symeonidi A."/>
            <person name="Hiss M."/>
            <person name="Muchero W."/>
            <person name="Kamisugi Y."/>
            <person name="Saleh O."/>
            <person name="Blanc G."/>
            <person name="Decker E.L."/>
            <person name="van Gessel N."/>
            <person name="Grimwood J."/>
            <person name="Hayes R.D."/>
            <person name="Graham S.W."/>
            <person name="Gunter L.E."/>
            <person name="McDaniel S.F."/>
            <person name="Hoernstein S.N.W."/>
            <person name="Larsson A."/>
            <person name="Li F.W."/>
            <person name="Perroud P.F."/>
            <person name="Phillips J."/>
            <person name="Ranjan P."/>
            <person name="Rokshar D.S."/>
            <person name="Rothfels C.J."/>
            <person name="Schneider L."/>
            <person name="Shu S."/>
            <person name="Stevenson D.W."/>
            <person name="Thummler F."/>
            <person name="Tillich M."/>
            <person name="Villarreal Aguilar J.C."/>
            <person name="Widiez T."/>
            <person name="Wong G.K."/>
            <person name="Wymore A."/>
            <person name="Zhang Y."/>
            <person name="Zimmer A.D."/>
            <person name="Quatrano R.S."/>
            <person name="Mayer K.F.X."/>
            <person name="Goodstein D."/>
            <person name="Casacuberta J.M."/>
            <person name="Vandepoele K."/>
            <person name="Reski R."/>
            <person name="Cuming A.C."/>
            <person name="Tuskan G.A."/>
            <person name="Maumus F."/>
            <person name="Salse J."/>
            <person name="Schmutz J."/>
            <person name="Rensing S.A."/>
        </authorList>
    </citation>
    <scope>NUCLEOTIDE SEQUENCE [LARGE SCALE GENOMIC DNA]</scope>
    <source>
        <strain evidence="17 18">cv. Gransden 2004</strain>
    </source>
</reference>
<feature type="region of interest" description="Disordered" evidence="13">
    <location>
        <begin position="1"/>
        <end position="173"/>
    </location>
</feature>
<evidence type="ECO:0000313" key="18">
    <source>
        <dbReference type="Proteomes" id="UP000006727"/>
    </source>
</evidence>
<evidence type="ECO:0000313" key="17">
    <source>
        <dbReference type="EnsemblPlants" id="Pp3c8_22340V3.1"/>
    </source>
</evidence>
<dbReference type="EnsemblPlants" id="Pp3c8_22340V3.2">
    <property type="protein sequence ID" value="Pp3c8_22340V3.2"/>
    <property type="gene ID" value="Pp3c8_22340"/>
</dbReference>
<dbReference type="PRINTS" id="PR01217">
    <property type="entry name" value="PRICHEXTENSN"/>
</dbReference>